<keyword evidence="5 9" id="KW-0732">Signal</keyword>
<evidence type="ECO:0000256" key="1">
    <source>
        <dbReference type="ARBA" id="ARBA00003989"/>
    </source>
</evidence>
<name>A0AA46YNW3_9GAMM</name>
<dbReference type="InterPro" id="IPR005534">
    <property type="entry name" value="Curli_assmbl/transp-comp_CsgG"/>
</dbReference>
<evidence type="ECO:0000256" key="7">
    <source>
        <dbReference type="ARBA" id="ARBA00023139"/>
    </source>
</evidence>
<comment type="similarity">
    <text evidence="2">Belongs to the CsgG family.</text>
</comment>
<evidence type="ECO:0000256" key="9">
    <source>
        <dbReference type="SAM" id="SignalP"/>
    </source>
</evidence>
<evidence type="ECO:0000256" key="4">
    <source>
        <dbReference type="ARBA" id="ARBA00022475"/>
    </source>
</evidence>
<reference evidence="10" key="1">
    <citation type="submission" date="2022-05" db="EMBL/GenBank/DDBJ databases">
        <title>Complete sequence of a novel PHA-producing Halomonas strain.</title>
        <authorList>
            <person name="Zheng Z."/>
        </authorList>
    </citation>
    <scope>NUCLEOTIDE SEQUENCE</scope>
    <source>
        <strain evidence="10">ZZQ-149</strain>
    </source>
</reference>
<evidence type="ECO:0000313" key="10">
    <source>
        <dbReference type="EMBL" id="UYO73118.1"/>
    </source>
</evidence>
<evidence type="ECO:0000256" key="3">
    <source>
        <dbReference type="ARBA" id="ARBA00014028"/>
    </source>
</evidence>
<keyword evidence="7" id="KW-0564">Palmitate</keyword>
<protein>
    <recommendedName>
        <fullName evidence="3">Curli production assembly/transport component CsgG</fullName>
    </recommendedName>
</protein>
<dbReference type="KEGG" id="hqn:M0220_09405"/>
<keyword evidence="11" id="KW-1185">Reference proteome</keyword>
<dbReference type="Gene3D" id="3.40.50.10610">
    <property type="entry name" value="ABC-type transport auxiliary lipoprotein component"/>
    <property type="match status" value="2"/>
</dbReference>
<dbReference type="EMBL" id="CP096973">
    <property type="protein sequence ID" value="UYO73118.1"/>
    <property type="molecule type" value="Genomic_DNA"/>
</dbReference>
<dbReference type="Pfam" id="PF03783">
    <property type="entry name" value="CsgG"/>
    <property type="match status" value="1"/>
</dbReference>
<comment type="function">
    <text evidence="1">May be involved in the biogenesis of curli organelles.</text>
</comment>
<dbReference type="GO" id="GO:0030288">
    <property type="term" value="C:outer membrane-bounded periplasmic space"/>
    <property type="evidence" value="ECO:0007669"/>
    <property type="project" value="InterPro"/>
</dbReference>
<evidence type="ECO:0000256" key="6">
    <source>
        <dbReference type="ARBA" id="ARBA00023136"/>
    </source>
</evidence>
<keyword evidence="8" id="KW-0449">Lipoprotein</keyword>
<feature type="chain" id="PRO_5041242776" description="Curli production assembly/transport component CsgG" evidence="9">
    <location>
        <begin position="24"/>
        <end position="272"/>
    </location>
</feature>
<feature type="signal peptide" evidence="9">
    <location>
        <begin position="1"/>
        <end position="23"/>
    </location>
</feature>
<sequence>MKFPSPQKITAAIALSASISGCASIGTAPIAPREGSPVMTNHTPYSRCLSALSQQTGTNLPTVSVGQILDQTGQVSYSTITDSRTLTQGVSEMLISALYKTRKVRLAERLDIRIPLAERQLQDAGAMQIPTAPLNVQPVNFVILGALTELNYNILTQGARLYVGLVGGGTREAVINVGLDLRVIDTNTFQTVYVTSLQKQIVGNQVEAGIYRFFDNQLVEFDAGSVRNEPLQLGVRSVVEMAAYQILTEGLGLPIADTEECQVADGHYPAAY</sequence>
<dbReference type="AlphaFoldDB" id="A0AA46YNW3"/>
<evidence type="ECO:0000256" key="5">
    <source>
        <dbReference type="ARBA" id="ARBA00022729"/>
    </source>
</evidence>
<dbReference type="RefSeq" id="WP_030070990.1">
    <property type="nucleotide sequence ID" value="NZ_CP096973.1"/>
</dbReference>
<accession>A0AA46YNW3</accession>
<keyword evidence="6" id="KW-0472">Membrane</keyword>
<dbReference type="PROSITE" id="PS51257">
    <property type="entry name" value="PROKAR_LIPOPROTEIN"/>
    <property type="match status" value="1"/>
</dbReference>
<proteinExistence type="inferred from homology"/>
<dbReference type="PANTHER" id="PTHR41164">
    <property type="entry name" value="CURLI PRODUCTION ASSEMBLY/TRANSPORT COMPONENT CSGG"/>
    <property type="match status" value="1"/>
</dbReference>
<evidence type="ECO:0000313" key="11">
    <source>
        <dbReference type="Proteomes" id="UP001164935"/>
    </source>
</evidence>
<evidence type="ECO:0000256" key="8">
    <source>
        <dbReference type="ARBA" id="ARBA00023288"/>
    </source>
</evidence>
<gene>
    <name evidence="10" type="ORF">M0220_09405</name>
</gene>
<keyword evidence="4" id="KW-1003">Cell membrane</keyword>
<dbReference type="Proteomes" id="UP001164935">
    <property type="component" value="Chromosome"/>
</dbReference>
<evidence type="ECO:0000256" key="2">
    <source>
        <dbReference type="ARBA" id="ARBA00008899"/>
    </source>
</evidence>
<dbReference type="PANTHER" id="PTHR41164:SF1">
    <property type="entry name" value="CURLI PRODUCTION ASSEMBLY_TRANSPORT COMPONENT CSGG"/>
    <property type="match status" value="1"/>
</dbReference>
<organism evidence="10 11">
    <name type="scientific">Halomonas qinghailakensis</name>
    <dbReference type="NCBI Taxonomy" id="2937790"/>
    <lineage>
        <taxon>Bacteria</taxon>
        <taxon>Pseudomonadati</taxon>
        <taxon>Pseudomonadota</taxon>
        <taxon>Gammaproteobacteria</taxon>
        <taxon>Oceanospirillales</taxon>
        <taxon>Halomonadaceae</taxon>
        <taxon>Halomonas</taxon>
    </lineage>
</organism>